<dbReference type="SUPFAM" id="SSF88723">
    <property type="entry name" value="PIN domain-like"/>
    <property type="match status" value="1"/>
</dbReference>
<organism evidence="6 7">
    <name type="scientific">Solicola gregarius</name>
    <dbReference type="NCBI Taxonomy" id="2908642"/>
    <lineage>
        <taxon>Bacteria</taxon>
        <taxon>Bacillati</taxon>
        <taxon>Actinomycetota</taxon>
        <taxon>Actinomycetes</taxon>
        <taxon>Propionibacteriales</taxon>
        <taxon>Nocardioidaceae</taxon>
        <taxon>Solicola</taxon>
    </lineage>
</organism>
<dbReference type="InterPro" id="IPR052106">
    <property type="entry name" value="PINc/VapC_TA"/>
</dbReference>
<evidence type="ECO:0000259" key="5">
    <source>
        <dbReference type="Pfam" id="PF01850"/>
    </source>
</evidence>
<dbReference type="Pfam" id="PF01850">
    <property type="entry name" value="PIN"/>
    <property type="match status" value="1"/>
</dbReference>
<evidence type="ECO:0000256" key="4">
    <source>
        <dbReference type="ARBA" id="ARBA00022842"/>
    </source>
</evidence>
<dbReference type="PANTHER" id="PTHR38826:SF5">
    <property type="entry name" value="RIBONUCLEASE VAPC13"/>
    <property type="match status" value="1"/>
</dbReference>
<keyword evidence="2" id="KW-0479">Metal-binding</keyword>
<feature type="domain" description="PIN" evidence="5">
    <location>
        <begin position="2"/>
        <end position="119"/>
    </location>
</feature>
<evidence type="ECO:0000313" key="6">
    <source>
        <dbReference type="EMBL" id="UYM07864.1"/>
    </source>
</evidence>
<dbReference type="KEGG" id="sgrg:L0C25_13240"/>
<keyword evidence="1" id="KW-0540">Nuclease</keyword>
<evidence type="ECO:0000256" key="2">
    <source>
        <dbReference type="ARBA" id="ARBA00022723"/>
    </source>
</evidence>
<protein>
    <submittedName>
        <fullName evidence="6">Type II toxin-antitoxin system VapC family toxin</fullName>
    </submittedName>
</protein>
<gene>
    <name evidence="6" type="ORF">L0C25_13240</name>
</gene>
<name>A0AA46TMW5_9ACTN</name>
<dbReference type="Gene3D" id="3.40.50.1010">
    <property type="entry name" value="5'-nuclease"/>
    <property type="match status" value="1"/>
</dbReference>
<dbReference type="GO" id="GO:0016787">
    <property type="term" value="F:hydrolase activity"/>
    <property type="evidence" value="ECO:0007669"/>
    <property type="project" value="UniProtKB-KW"/>
</dbReference>
<dbReference type="InterPro" id="IPR002716">
    <property type="entry name" value="PIN_dom"/>
</dbReference>
<dbReference type="EMBL" id="CP094970">
    <property type="protein sequence ID" value="UYM07864.1"/>
    <property type="molecule type" value="Genomic_DNA"/>
</dbReference>
<dbReference type="InterPro" id="IPR029060">
    <property type="entry name" value="PIN-like_dom_sf"/>
</dbReference>
<accession>A0AA46TMW5</accession>
<evidence type="ECO:0000256" key="1">
    <source>
        <dbReference type="ARBA" id="ARBA00022722"/>
    </source>
</evidence>
<evidence type="ECO:0000256" key="3">
    <source>
        <dbReference type="ARBA" id="ARBA00022801"/>
    </source>
</evidence>
<sequence length="137" mass="15176">MLVYAVGGEHHYKRTCLEVLDHVSTNRVQATTTPEAIQEFAHVHARRRPRHDAMTLANRFAQLLGPLRCSEEEHLSDGLEFWTRYESLGAFDAVLAAVALDSKYATLVSADKAFSQIPGLHHVLPDDDGIADLVGAR</sequence>
<dbReference type="Proteomes" id="UP001164390">
    <property type="component" value="Chromosome"/>
</dbReference>
<keyword evidence="4" id="KW-0460">Magnesium</keyword>
<evidence type="ECO:0000313" key="7">
    <source>
        <dbReference type="Proteomes" id="UP001164390"/>
    </source>
</evidence>
<keyword evidence="7" id="KW-1185">Reference proteome</keyword>
<keyword evidence="3" id="KW-0378">Hydrolase</keyword>
<dbReference type="GO" id="GO:0046872">
    <property type="term" value="F:metal ion binding"/>
    <property type="evidence" value="ECO:0007669"/>
    <property type="project" value="UniProtKB-KW"/>
</dbReference>
<dbReference type="GO" id="GO:0004518">
    <property type="term" value="F:nuclease activity"/>
    <property type="evidence" value="ECO:0007669"/>
    <property type="project" value="UniProtKB-KW"/>
</dbReference>
<dbReference type="PANTHER" id="PTHR38826">
    <property type="entry name" value="RIBONUCLEASE VAPC13"/>
    <property type="match status" value="1"/>
</dbReference>
<proteinExistence type="predicted"/>
<reference evidence="6" key="1">
    <citation type="submission" date="2022-01" db="EMBL/GenBank/DDBJ databases">
        <title>Nocardioidaceae gen. sp. A5X3R13.</title>
        <authorList>
            <person name="Lopez Marin M.A."/>
            <person name="Uhlik O."/>
        </authorList>
    </citation>
    <scope>NUCLEOTIDE SEQUENCE</scope>
    <source>
        <strain evidence="6">A5X3R13</strain>
    </source>
</reference>
<dbReference type="AlphaFoldDB" id="A0AA46TMW5"/>